<accession>A0ACC1MDC1</accession>
<evidence type="ECO:0000313" key="1">
    <source>
        <dbReference type="EMBL" id="KAJ2963826.1"/>
    </source>
</evidence>
<sequence length="733" mass="83536">MIPLNETVKELPFHIDLNSMAAWQFQIMSSIETNSKENARQAAFGNPVPGTGDGSEIEMVKEILMDNNPILLAITAIVSVAHVILETLAFGSDIAHYRKKKDNVGISVRSILANVFMQTVIFLYLLDNSQNTSWVILGSQVVGIVIEFWKITTVVNVRWRARPAGSLVPYWVVFEDKHKLTETEEKTKEYDEIAFKYMYMVAVPLLVAYGIYSLIYETHKSWYSFIITTLVGSVYTYGFLMMLPSLYINYRLKSVAHMPAKAMMYKFLNTFIDDLFAFTIKMPWLHRLATLRDDVIFFIYLYQKWNYKTDYTRVNEFGQGGDDEDEVVVAPKPKDTESEEDKQKKLQFAAEVRKKLLEERTKGKGANQSVISSIFLTVFNVADNILVIVRKLPTRCKPANPGLGPVGCSSYQRANSRFVRLSCWPAASMCYRNVPSFYIAMGDSTRICKLDSLNDDVLIYILFACDSFQDLSSLIKASPTMFRVFQSVKATLLISISNTILGPAVRDAIVLMQTDQVRRNRSSDEEHDRKVDAIVEDYKARLCAVDEQSWLQPPHNINAVVALSRIARIVQFYIDLFVHLRFPLFAERYQHEQIELTLAAAVTVVSSQQQQQQQQHNTKYQHHHPGGGVSRAERGRLAQALVRRQIILDLHGHTDLETLYPQLARPVFSLFQPWELAQIADMDYFMGGLLGGLFDVQALETEYMRWHAMYAADMGLFAARLRPDLEEVGDTGS</sequence>
<protein>
    <submittedName>
        <fullName evidence="1">Uncharacterized protein</fullName>
    </submittedName>
</protein>
<name>A0ACC1MDC1_9HYPO</name>
<evidence type="ECO:0000313" key="2">
    <source>
        <dbReference type="Proteomes" id="UP001143910"/>
    </source>
</evidence>
<proteinExistence type="predicted"/>
<gene>
    <name evidence="1" type="ORF">NQ176_g10837</name>
</gene>
<dbReference type="Proteomes" id="UP001143910">
    <property type="component" value="Unassembled WGS sequence"/>
</dbReference>
<reference evidence="1" key="1">
    <citation type="submission" date="2022-08" db="EMBL/GenBank/DDBJ databases">
        <title>Genome Sequence of Lecanicillium fungicola.</title>
        <authorList>
            <person name="Buettner E."/>
        </authorList>
    </citation>
    <scope>NUCLEOTIDE SEQUENCE</scope>
    <source>
        <strain evidence="1">Babe33</strain>
    </source>
</reference>
<organism evidence="1 2">
    <name type="scientific">Zarea fungicola</name>
    <dbReference type="NCBI Taxonomy" id="93591"/>
    <lineage>
        <taxon>Eukaryota</taxon>
        <taxon>Fungi</taxon>
        <taxon>Dikarya</taxon>
        <taxon>Ascomycota</taxon>
        <taxon>Pezizomycotina</taxon>
        <taxon>Sordariomycetes</taxon>
        <taxon>Hypocreomycetidae</taxon>
        <taxon>Hypocreales</taxon>
        <taxon>Cordycipitaceae</taxon>
        <taxon>Zarea</taxon>
    </lineage>
</organism>
<comment type="caution">
    <text evidence="1">The sequence shown here is derived from an EMBL/GenBank/DDBJ whole genome shotgun (WGS) entry which is preliminary data.</text>
</comment>
<dbReference type="EMBL" id="JANJQO010003191">
    <property type="protein sequence ID" value="KAJ2963826.1"/>
    <property type="molecule type" value="Genomic_DNA"/>
</dbReference>
<keyword evidence="2" id="KW-1185">Reference proteome</keyword>